<dbReference type="Pfam" id="PF01494">
    <property type="entry name" value="FAD_binding_3"/>
    <property type="match status" value="1"/>
</dbReference>
<keyword evidence="6" id="KW-1133">Transmembrane helix</keyword>
<reference evidence="8" key="1">
    <citation type="submission" date="2023-03" db="EMBL/GenBank/DDBJ databases">
        <title>Massive genome expansion in bonnet fungi (Mycena s.s.) driven by repeated elements and novel gene families across ecological guilds.</title>
        <authorList>
            <consortium name="Lawrence Berkeley National Laboratory"/>
            <person name="Harder C.B."/>
            <person name="Miyauchi S."/>
            <person name="Viragh M."/>
            <person name="Kuo A."/>
            <person name="Thoen E."/>
            <person name="Andreopoulos B."/>
            <person name="Lu D."/>
            <person name="Skrede I."/>
            <person name="Drula E."/>
            <person name="Henrissat B."/>
            <person name="Morin E."/>
            <person name="Kohler A."/>
            <person name="Barry K."/>
            <person name="LaButti K."/>
            <person name="Morin E."/>
            <person name="Salamov A."/>
            <person name="Lipzen A."/>
            <person name="Mereny Z."/>
            <person name="Hegedus B."/>
            <person name="Baldrian P."/>
            <person name="Stursova M."/>
            <person name="Weitz H."/>
            <person name="Taylor A."/>
            <person name="Grigoriev I.V."/>
            <person name="Nagy L.G."/>
            <person name="Martin F."/>
            <person name="Kauserud H."/>
        </authorList>
    </citation>
    <scope>NUCLEOTIDE SEQUENCE</scope>
    <source>
        <strain evidence="8">9144</strain>
    </source>
</reference>
<evidence type="ECO:0000256" key="4">
    <source>
        <dbReference type="ARBA" id="ARBA00023002"/>
    </source>
</evidence>
<feature type="domain" description="FAD-binding" evidence="7">
    <location>
        <begin position="14"/>
        <end position="176"/>
    </location>
</feature>
<comment type="similarity">
    <text evidence="1">Belongs to the paxM FAD-dependent monooxygenase family.</text>
</comment>
<evidence type="ECO:0000313" key="9">
    <source>
        <dbReference type="Proteomes" id="UP001219525"/>
    </source>
</evidence>
<dbReference type="InterPro" id="IPR002938">
    <property type="entry name" value="FAD-bd"/>
</dbReference>
<comment type="caution">
    <text evidence="8">The sequence shown here is derived from an EMBL/GenBank/DDBJ whole genome shotgun (WGS) entry which is preliminary data.</text>
</comment>
<feature type="transmembrane region" description="Helical" evidence="6">
    <location>
        <begin position="12"/>
        <end position="31"/>
    </location>
</feature>
<evidence type="ECO:0000313" key="8">
    <source>
        <dbReference type="EMBL" id="KAJ7195345.1"/>
    </source>
</evidence>
<keyword evidence="6" id="KW-0472">Membrane</keyword>
<dbReference type="PANTHER" id="PTHR13789">
    <property type="entry name" value="MONOOXYGENASE"/>
    <property type="match status" value="1"/>
</dbReference>
<organism evidence="8 9">
    <name type="scientific">Mycena pura</name>
    <dbReference type="NCBI Taxonomy" id="153505"/>
    <lineage>
        <taxon>Eukaryota</taxon>
        <taxon>Fungi</taxon>
        <taxon>Dikarya</taxon>
        <taxon>Basidiomycota</taxon>
        <taxon>Agaricomycotina</taxon>
        <taxon>Agaricomycetes</taxon>
        <taxon>Agaricomycetidae</taxon>
        <taxon>Agaricales</taxon>
        <taxon>Marasmiineae</taxon>
        <taxon>Mycenaceae</taxon>
        <taxon>Mycena</taxon>
    </lineage>
</organism>
<dbReference type="PRINTS" id="PR00420">
    <property type="entry name" value="RNGMNOXGNASE"/>
</dbReference>
<keyword evidence="3" id="KW-0274">FAD</keyword>
<dbReference type="Proteomes" id="UP001219525">
    <property type="component" value="Unassembled WGS sequence"/>
</dbReference>
<dbReference type="SUPFAM" id="SSF51905">
    <property type="entry name" value="FAD/NAD(P)-binding domain"/>
    <property type="match status" value="1"/>
</dbReference>
<protein>
    <recommendedName>
        <fullName evidence="7">FAD-binding domain-containing protein</fullName>
    </recommendedName>
</protein>
<keyword evidence="2" id="KW-0285">Flavoprotein</keyword>
<evidence type="ECO:0000256" key="6">
    <source>
        <dbReference type="SAM" id="Phobius"/>
    </source>
</evidence>
<dbReference type="InterPro" id="IPR050493">
    <property type="entry name" value="FAD-dep_Monooxygenase_BioMet"/>
</dbReference>
<evidence type="ECO:0000256" key="1">
    <source>
        <dbReference type="ARBA" id="ARBA00007992"/>
    </source>
</evidence>
<evidence type="ECO:0000256" key="5">
    <source>
        <dbReference type="ARBA" id="ARBA00023033"/>
    </source>
</evidence>
<dbReference type="EMBL" id="JARJCW010000091">
    <property type="protein sequence ID" value="KAJ7195345.1"/>
    <property type="molecule type" value="Genomic_DNA"/>
</dbReference>
<evidence type="ECO:0000259" key="7">
    <source>
        <dbReference type="Pfam" id="PF01494"/>
    </source>
</evidence>
<name>A0AAD6UYR0_9AGAR</name>
<gene>
    <name evidence="8" type="ORF">GGX14DRAFT_475127</name>
</gene>
<keyword evidence="4" id="KW-0560">Oxidoreductase</keyword>
<dbReference type="SUPFAM" id="SSF54373">
    <property type="entry name" value="FAD-linked reductases, C-terminal domain"/>
    <property type="match status" value="1"/>
</dbReference>
<proteinExistence type="inferred from homology"/>
<dbReference type="PANTHER" id="PTHR13789:SF147">
    <property type="entry name" value="PUTATIVE (AFU_ORTHOLOGUE AFUA_2G01950)-RELATED"/>
    <property type="match status" value="1"/>
</dbReference>
<keyword evidence="9" id="KW-1185">Reference proteome</keyword>
<evidence type="ECO:0000256" key="3">
    <source>
        <dbReference type="ARBA" id="ARBA00022827"/>
    </source>
</evidence>
<evidence type="ECO:0000256" key="2">
    <source>
        <dbReference type="ARBA" id="ARBA00022630"/>
    </source>
</evidence>
<keyword evidence="6" id="KW-0812">Transmembrane</keyword>
<keyword evidence="5" id="KW-0503">Monooxygenase</keyword>
<dbReference type="GO" id="GO:0071949">
    <property type="term" value="F:FAD binding"/>
    <property type="evidence" value="ECO:0007669"/>
    <property type="project" value="InterPro"/>
</dbReference>
<dbReference type="AlphaFoldDB" id="A0AAD6UYR0"/>
<dbReference type="InterPro" id="IPR036188">
    <property type="entry name" value="FAD/NAD-bd_sf"/>
</dbReference>
<sequence length="447" mass="48399">MRVPDNTNERPRLHILIVGCGIGGLSAAYCLGRAGHKITVLERASEISDVGAGIQVAPNLSRLLIRWGLGKQLLQRASKPEGITFLRYATGERIGWTQWGDAMTADYGAPYYHIHRADLLDMLHTLATPFMTLRLNSKVVAIDPSSACVTLENGDTLSGDLIVGADGLKSVVRTTIVGGPATAPIHTGDSAYRAIVPTAAMRADPALRGLVDSREMVNWMGPGKHIIGYGIRGGAEYNLVLVHPNSTAKESYMAEGSVAQMRADFADWEPRIPKLLQLAEKTYILPLMYREPLDNWVHATNKIVLLGDAAHPMLPSRAQGAAMAVCRVEDGAVLGTLLSHLTRTDDPAAGLGVLLHAYQALRQPRTAETQRAAQANFDVFHLPDGPAQRARDASMRAAALDAAAADGCANVWADRRKSDRQFGYDADAEARRWCRDNGIGECVRADW</sequence>
<dbReference type="Gene3D" id="3.50.50.60">
    <property type="entry name" value="FAD/NAD(P)-binding domain"/>
    <property type="match status" value="1"/>
</dbReference>
<dbReference type="GO" id="GO:0004497">
    <property type="term" value="F:monooxygenase activity"/>
    <property type="evidence" value="ECO:0007669"/>
    <property type="project" value="UniProtKB-KW"/>
</dbReference>
<accession>A0AAD6UYR0</accession>